<organism evidence="4 5">
    <name type="scientific">Flavivirga eckloniae</name>
    <dbReference type="NCBI Taxonomy" id="1803846"/>
    <lineage>
        <taxon>Bacteria</taxon>
        <taxon>Pseudomonadati</taxon>
        <taxon>Bacteroidota</taxon>
        <taxon>Flavobacteriia</taxon>
        <taxon>Flavobacteriales</taxon>
        <taxon>Flavobacteriaceae</taxon>
        <taxon>Flavivirga</taxon>
    </lineage>
</organism>
<dbReference type="InterPro" id="IPR002068">
    <property type="entry name" value="A-crystallin/Hsp20_dom"/>
</dbReference>
<sequence>MTLIRFNNRNRLFPWNNGLKNFLGHDDFFNDDFFGEDSLMPAMNVKEDDNSFEIEFAAPGFNKTDFEVTIEDDMLHVCGEKRKEEEEKDEGYTRKEFSYNSFKRSLKLPISVNQNEEVRAIYENGILTLKLLKNEEAKQLPKKIIEIA</sequence>
<dbReference type="EMBL" id="CP025791">
    <property type="protein sequence ID" value="AUP81340.1"/>
    <property type="molecule type" value="Genomic_DNA"/>
</dbReference>
<evidence type="ECO:0000259" key="3">
    <source>
        <dbReference type="PROSITE" id="PS01031"/>
    </source>
</evidence>
<keyword evidence="5" id="KW-1185">Reference proteome</keyword>
<protein>
    <submittedName>
        <fullName evidence="4">Heat-shock protein</fullName>
    </submittedName>
</protein>
<dbReference type="PANTHER" id="PTHR11527">
    <property type="entry name" value="HEAT-SHOCK PROTEIN 20 FAMILY MEMBER"/>
    <property type="match status" value="1"/>
</dbReference>
<name>A0A2K9PWD2_9FLAO</name>
<evidence type="ECO:0000256" key="1">
    <source>
        <dbReference type="PROSITE-ProRule" id="PRU00285"/>
    </source>
</evidence>
<comment type="similarity">
    <text evidence="1 2">Belongs to the small heat shock protein (HSP20) family.</text>
</comment>
<dbReference type="RefSeq" id="WP_102757982.1">
    <property type="nucleotide sequence ID" value="NZ_CP025791.1"/>
</dbReference>
<accession>A0A2K9PWD2</accession>
<evidence type="ECO:0000313" key="5">
    <source>
        <dbReference type="Proteomes" id="UP000235826"/>
    </source>
</evidence>
<proteinExistence type="inferred from homology"/>
<gene>
    <name evidence="4" type="ORF">C1H87_22505</name>
</gene>
<dbReference type="Gene3D" id="2.60.40.790">
    <property type="match status" value="1"/>
</dbReference>
<dbReference type="KEGG" id="fek:C1H87_22505"/>
<dbReference type="Proteomes" id="UP000235826">
    <property type="component" value="Chromosome"/>
</dbReference>
<evidence type="ECO:0000313" key="4">
    <source>
        <dbReference type="EMBL" id="AUP81340.1"/>
    </source>
</evidence>
<dbReference type="Pfam" id="PF00011">
    <property type="entry name" value="HSP20"/>
    <property type="match status" value="1"/>
</dbReference>
<dbReference type="InterPro" id="IPR031107">
    <property type="entry name" value="Small_HSP"/>
</dbReference>
<dbReference type="AlphaFoldDB" id="A0A2K9PWD2"/>
<dbReference type="CDD" id="cd06464">
    <property type="entry name" value="ACD_sHsps-like"/>
    <property type="match status" value="1"/>
</dbReference>
<dbReference type="PROSITE" id="PS01031">
    <property type="entry name" value="SHSP"/>
    <property type="match status" value="1"/>
</dbReference>
<dbReference type="SUPFAM" id="SSF49764">
    <property type="entry name" value="HSP20-like chaperones"/>
    <property type="match status" value="1"/>
</dbReference>
<evidence type="ECO:0000256" key="2">
    <source>
        <dbReference type="RuleBase" id="RU003616"/>
    </source>
</evidence>
<dbReference type="OrthoDB" id="9814487at2"/>
<reference evidence="4 5" key="1">
    <citation type="submission" date="2018-01" db="EMBL/GenBank/DDBJ databases">
        <title>Complete genome sequence of Flavivirga eckloniae ECD14 isolated from seaweed Ecklonia cava.</title>
        <authorList>
            <person name="Lee J.H."/>
            <person name="Baik K.S."/>
            <person name="Seong C.N."/>
        </authorList>
    </citation>
    <scope>NUCLEOTIDE SEQUENCE [LARGE SCALE GENOMIC DNA]</scope>
    <source>
        <strain evidence="4 5">ECD14</strain>
    </source>
</reference>
<feature type="domain" description="SHSP" evidence="3">
    <location>
        <begin position="34"/>
        <end position="148"/>
    </location>
</feature>
<dbReference type="InterPro" id="IPR008978">
    <property type="entry name" value="HSP20-like_chaperone"/>
</dbReference>